<evidence type="ECO:0000313" key="2">
    <source>
        <dbReference type="Proteomes" id="UP000037122"/>
    </source>
</evidence>
<dbReference type="AlphaFoldDB" id="A0A0L0NZ61"/>
<dbReference type="VEuPathDB" id="FungiDB:QG37_03868"/>
<gene>
    <name evidence="1" type="ORF">QG37_03868</name>
</gene>
<accession>A0A0L0NZ61</accession>
<proteinExistence type="predicted"/>
<name>A0A0L0NZ61_CANAR</name>
<organism evidence="1 2">
    <name type="scientific">Candidozyma auris</name>
    <name type="common">Yeast</name>
    <name type="synonym">Candida auris</name>
    <dbReference type="NCBI Taxonomy" id="498019"/>
    <lineage>
        <taxon>Eukaryota</taxon>
        <taxon>Fungi</taxon>
        <taxon>Dikarya</taxon>
        <taxon>Ascomycota</taxon>
        <taxon>Saccharomycotina</taxon>
        <taxon>Pichiomycetes</taxon>
        <taxon>Metschnikowiaceae</taxon>
        <taxon>Candidozyma</taxon>
    </lineage>
</organism>
<dbReference type="EMBL" id="LGST01000025">
    <property type="protein sequence ID" value="KND99323.1"/>
    <property type="molecule type" value="Genomic_DNA"/>
</dbReference>
<evidence type="ECO:0000313" key="1">
    <source>
        <dbReference type="EMBL" id="KND99323.1"/>
    </source>
</evidence>
<comment type="caution">
    <text evidence="1">The sequence shown here is derived from an EMBL/GenBank/DDBJ whole genome shotgun (WGS) entry which is preliminary data.</text>
</comment>
<dbReference type="Proteomes" id="UP000037122">
    <property type="component" value="Unassembled WGS sequence"/>
</dbReference>
<protein>
    <submittedName>
        <fullName evidence="1">Uncharacterized protein</fullName>
    </submittedName>
</protein>
<reference evidence="2" key="1">
    <citation type="journal article" date="2015" name="BMC Genomics">
        <title>Draft genome of a commonly misdiagnosed multidrug resistant pathogen Candida auris.</title>
        <authorList>
            <person name="Chatterjee S."/>
            <person name="Alampalli S.V."/>
            <person name="Nageshan R.K."/>
            <person name="Chettiar S.T."/>
            <person name="Joshi S."/>
            <person name="Tatu U.S."/>
        </authorList>
    </citation>
    <scope>NUCLEOTIDE SEQUENCE [LARGE SCALE GENOMIC DNA]</scope>
    <source>
        <strain evidence="2">6684</strain>
    </source>
</reference>
<sequence>MRNSTVHINVWTEARWDVIKRDSNSRSTALVDVDRTGFCRLWEVEVVDLLGDGSNDRQTVKLNTIVRVLDFNVTRHTVAVTRWTQDKVLVGVTHNGLSQPVDPVFDASTKQVRVTFVEVDLRVKFLTSISPLDHIRTGMPHSRGF</sequence>